<feature type="transmembrane region" description="Helical" evidence="6">
    <location>
        <begin position="162"/>
        <end position="182"/>
    </location>
</feature>
<evidence type="ECO:0000256" key="3">
    <source>
        <dbReference type="ARBA" id="ARBA00022692"/>
    </source>
</evidence>
<feature type="transmembrane region" description="Helical" evidence="6">
    <location>
        <begin position="121"/>
        <end position="141"/>
    </location>
</feature>
<dbReference type="Pfam" id="PF10035">
    <property type="entry name" value="DUF2179"/>
    <property type="match status" value="1"/>
</dbReference>
<comment type="subcellular location">
    <subcellularLocation>
        <location evidence="1">Cell membrane</location>
        <topology evidence="1">Multi-pass membrane protein</topology>
    </subcellularLocation>
</comment>
<keyword evidence="3 6" id="KW-0812">Transmembrane</keyword>
<evidence type="ECO:0000313" key="10">
    <source>
        <dbReference type="EMBL" id="MQN77745.1"/>
    </source>
</evidence>
<evidence type="ECO:0000313" key="12">
    <source>
        <dbReference type="Proteomes" id="UP000421408"/>
    </source>
</evidence>
<dbReference type="Pfam" id="PF02588">
    <property type="entry name" value="YitT_membrane"/>
    <property type="match status" value="1"/>
</dbReference>
<reference evidence="13" key="1">
    <citation type="submission" date="2019-09" db="EMBL/GenBank/DDBJ databases">
        <title>Distinct polysaccharide growth profiles of human intestinal Prevotella copri isolates.</title>
        <authorList>
            <person name="Fehlner-Peach H."/>
            <person name="Magnabosco C."/>
            <person name="Raghavan V."/>
            <person name="Scher J.U."/>
            <person name="Tett A."/>
            <person name="Cox L.M."/>
            <person name="Gottsegen C."/>
            <person name="Watters A."/>
            <person name="Wiltshire- Gordon J.D."/>
            <person name="Segata N."/>
            <person name="Bonneau R."/>
            <person name="Littman D.R."/>
        </authorList>
    </citation>
    <scope>NUCLEOTIDE SEQUENCE [LARGE SCALE GENOMIC DNA]</scope>
    <source>
        <strain evidence="13">BU41712</strain>
    </source>
</reference>
<protein>
    <submittedName>
        <fullName evidence="10">YitT family protein</fullName>
    </submittedName>
</protein>
<comment type="caution">
    <text evidence="10">The sequence shown here is derived from an EMBL/GenBank/DDBJ whole genome shotgun (WGS) entry which is preliminary data.</text>
</comment>
<dbReference type="InterPro" id="IPR051461">
    <property type="entry name" value="UPF0750_membrane"/>
</dbReference>
<feature type="transmembrane region" description="Helical" evidence="6">
    <location>
        <begin position="51"/>
        <end position="75"/>
    </location>
</feature>
<proteinExistence type="predicted"/>
<dbReference type="EMBL" id="VZCC01000048">
    <property type="protein sequence ID" value="MQN83915.1"/>
    <property type="molecule type" value="Genomic_DNA"/>
</dbReference>
<sequence length="318" mass="35287">MQIAISQTIKNECKDYFYITLGLLLYTFGWTIFLLPYQIVTGGVTGIAAVIYYGTGIPIYLSYFLINAALLLAALKILGFKFMVKTIYAIIMLSLFLALAQDWMIGEDGKMVQILGEGQDFMSLIIGCLFTGLSLAIVFLHNGSTGGTDIIAAIVNKYHNISLGRVLIFVDLLIVGSSFFVFNAKPEFTAIDAVRKVVFGLCTMVIENLVLDYVMNAKRESVQFMIFSKKYQEIANAIGMQMDHGVTILDGHGWYTGNEMKVLCILAKKNESVTIFRIVKIIDPNAFVSQSSVIGVYGEGFDEMKVKIKDKDIKTIKS</sequence>
<evidence type="ECO:0000313" key="8">
    <source>
        <dbReference type="EMBL" id="MBV3388740.1"/>
    </source>
</evidence>
<accession>A0A5P0WWL9</accession>
<dbReference type="Gene3D" id="3.30.70.120">
    <property type="match status" value="1"/>
</dbReference>
<dbReference type="Proteomes" id="UP001196765">
    <property type="component" value="Unassembled WGS sequence"/>
</dbReference>
<reference evidence="9" key="3">
    <citation type="submission" date="2021-12" db="EMBL/GenBank/DDBJ databases">
        <authorList>
            <person name="Lv X."/>
        </authorList>
    </citation>
    <scope>NUCLEOTIDE SEQUENCE</scope>
    <source>
        <strain evidence="9">HF2106</strain>
    </source>
</reference>
<keyword evidence="2" id="KW-1003">Cell membrane</keyword>
<dbReference type="CDD" id="cd16380">
    <property type="entry name" value="YitT_C"/>
    <property type="match status" value="1"/>
</dbReference>
<dbReference type="GO" id="GO:0005886">
    <property type="term" value="C:plasma membrane"/>
    <property type="evidence" value="ECO:0007669"/>
    <property type="project" value="UniProtKB-SubCell"/>
</dbReference>
<evidence type="ECO:0000313" key="13">
    <source>
        <dbReference type="Proteomes" id="UP000423156"/>
    </source>
</evidence>
<dbReference type="EMBL" id="JAHOEI010000069">
    <property type="protein sequence ID" value="MBV3388740.1"/>
    <property type="molecule type" value="Genomic_DNA"/>
</dbReference>
<dbReference type="Proteomes" id="UP000421408">
    <property type="component" value="Unassembled WGS sequence"/>
</dbReference>
<feature type="domain" description="DUF2179" evidence="7">
    <location>
        <begin position="244"/>
        <end position="298"/>
    </location>
</feature>
<dbReference type="EMBL" id="JAJTVO010000016">
    <property type="protein sequence ID" value="MCE4122567.1"/>
    <property type="molecule type" value="Genomic_DNA"/>
</dbReference>
<dbReference type="Proteomes" id="UP000423156">
    <property type="component" value="Unassembled WGS sequence"/>
</dbReference>
<evidence type="ECO:0000256" key="2">
    <source>
        <dbReference type="ARBA" id="ARBA00022475"/>
    </source>
</evidence>
<name>A0A5P0WWL9_9BACT</name>
<dbReference type="EMBL" id="VZBZ01000101">
    <property type="protein sequence ID" value="MQN77745.1"/>
    <property type="molecule type" value="Genomic_DNA"/>
</dbReference>
<evidence type="ECO:0000313" key="11">
    <source>
        <dbReference type="EMBL" id="MQN83915.1"/>
    </source>
</evidence>
<feature type="transmembrane region" description="Helical" evidence="6">
    <location>
        <begin position="82"/>
        <end position="101"/>
    </location>
</feature>
<dbReference type="InterPro" id="IPR015867">
    <property type="entry name" value="N-reg_PII/ATP_PRibTrfase_C"/>
</dbReference>
<evidence type="ECO:0000259" key="7">
    <source>
        <dbReference type="Pfam" id="PF10035"/>
    </source>
</evidence>
<reference evidence="8" key="2">
    <citation type="submission" date="2021-06" db="EMBL/GenBank/DDBJ databases">
        <title>Collection of gut derived symbiotic bacterial strains cultured from healthy donors.</title>
        <authorList>
            <person name="Lin H."/>
            <person name="Littmann E."/>
            <person name="Pamer E.G."/>
        </authorList>
    </citation>
    <scope>NUCLEOTIDE SEQUENCE</scope>
    <source>
        <strain evidence="8">MSK.21.74</strain>
    </source>
</reference>
<dbReference type="PANTHER" id="PTHR33545:SF5">
    <property type="entry name" value="UPF0750 MEMBRANE PROTEIN YITT"/>
    <property type="match status" value="1"/>
</dbReference>
<dbReference type="Proteomes" id="UP001200307">
    <property type="component" value="Unassembled WGS sequence"/>
</dbReference>
<keyword evidence="4 6" id="KW-1133">Transmembrane helix</keyword>
<gene>
    <name evidence="10" type="ORF">F7D71_07720</name>
    <name evidence="11" type="ORF">F7D74_07950</name>
    <name evidence="8" type="ORF">KSW82_13450</name>
    <name evidence="9" type="ORF">LYY06_09865</name>
</gene>
<dbReference type="PIRSF" id="PIRSF006483">
    <property type="entry name" value="Membrane_protein_YitT"/>
    <property type="match status" value="1"/>
</dbReference>
<keyword evidence="5 6" id="KW-0472">Membrane</keyword>
<feature type="transmembrane region" description="Helical" evidence="6">
    <location>
        <begin position="16"/>
        <end position="39"/>
    </location>
</feature>
<dbReference type="InterPro" id="IPR003740">
    <property type="entry name" value="YitT"/>
</dbReference>
<evidence type="ECO:0000313" key="9">
    <source>
        <dbReference type="EMBL" id="MCE4122567.1"/>
    </source>
</evidence>
<dbReference type="RefSeq" id="WP_022120493.1">
    <property type="nucleotide sequence ID" value="NZ_JAHOEA010000031.1"/>
</dbReference>
<organism evidence="10 13">
    <name type="scientific">Segatella copri</name>
    <dbReference type="NCBI Taxonomy" id="165179"/>
    <lineage>
        <taxon>Bacteria</taxon>
        <taxon>Pseudomonadati</taxon>
        <taxon>Bacteroidota</taxon>
        <taxon>Bacteroidia</taxon>
        <taxon>Bacteroidales</taxon>
        <taxon>Prevotellaceae</taxon>
        <taxon>Segatella</taxon>
    </lineage>
</organism>
<evidence type="ECO:0000256" key="4">
    <source>
        <dbReference type="ARBA" id="ARBA00022989"/>
    </source>
</evidence>
<reference evidence="10" key="4">
    <citation type="submission" date="2022-12" db="EMBL/GenBank/DDBJ databases">
        <title>Distinct polysaccharide growth profiles of human intestinal Prevotella copri isolates.</title>
        <authorList>
            <person name="Fehlner-Peach H."/>
            <person name="Magnabosco C."/>
            <person name="Raghavan V."/>
            <person name="Scher J.U."/>
            <person name="Tett A."/>
            <person name="Cox L.M."/>
            <person name="Gottsegen C."/>
            <person name="Watters A."/>
            <person name="Wiltshire- Gordon J.D."/>
            <person name="Segata N."/>
            <person name="Bonneau R."/>
            <person name="Littman D.R."/>
        </authorList>
    </citation>
    <scope>NUCLEOTIDE SEQUENCE</scope>
    <source>
        <strain evidence="10">BU41712</strain>
        <strain evidence="12">iAA108</strain>
        <strain evidence="11">IAA108</strain>
    </source>
</reference>
<evidence type="ECO:0000256" key="6">
    <source>
        <dbReference type="SAM" id="Phobius"/>
    </source>
</evidence>
<dbReference type="PANTHER" id="PTHR33545">
    <property type="entry name" value="UPF0750 MEMBRANE PROTEIN YITT-RELATED"/>
    <property type="match status" value="1"/>
</dbReference>
<dbReference type="AlphaFoldDB" id="A0A5P0WWL9"/>
<evidence type="ECO:0000256" key="5">
    <source>
        <dbReference type="ARBA" id="ARBA00023136"/>
    </source>
</evidence>
<evidence type="ECO:0000256" key="1">
    <source>
        <dbReference type="ARBA" id="ARBA00004651"/>
    </source>
</evidence>
<dbReference type="InterPro" id="IPR019264">
    <property type="entry name" value="DUF2179"/>
</dbReference>